<sequence>MGSHFCSSLMDAKGILEVGTCGLNDSADLKCHTLLSWPAHSISLTSNMQPARRSSRLLKLKNVESDPPCVSATAPMNTSIIPSGSCPSSRKRLRRRVSAGDTAPPPVEPEVESLSDEDSSDDNPDEAPAAADTPENYSKEQRYEESRNVNGFKIEKARARGLFLIAEERRVTLGAARVSVLGDYKLVCL</sequence>
<dbReference type="AlphaFoldDB" id="A0A8S9LB21"/>
<evidence type="ECO:0000256" key="1">
    <source>
        <dbReference type="SAM" id="MobiDB-lite"/>
    </source>
</evidence>
<accession>A0A8S9LB21</accession>
<evidence type="ECO:0000313" key="2">
    <source>
        <dbReference type="EMBL" id="KAF2603995.1"/>
    </source>
</evidence>
<dbReference type="EMBL" id="QGKY02000094">
    <property type="protein sequence ID" value="KAF2603995.1"/>
    <property type="molecule type" value="Genomic_DNA"/>
</dbReference>
<feature type="region of interest" description="Disordered" evidence="1">
    <location>
        <begin position="68"/>
        <end position="145"/>
    </location>
</feature>
<protein>
    <submittedName>
        <fullName evidence="2">Uncharacterized protein</fullName>
    </submittedName>
</protein>
<feature type="compositionally biased region" description="Polar residues" evidence="1">
    <location>
        <begin position="74"/>
        <end position="88"/>
    </location>
</feature>
<gene>
    <name evidence="2" type="ORF">F2Q70_00027250</name>
</gene>
<name>A0A8S9LB21_BRACR</name>
<reference evidence="2" key="1">
    <citation type="submission" date="2019-12" db="EMBL/GenBank/DDBJ databases">
        <title>Genome sequencing and annotation of Brassica cretica.</title>
        <authorList>
            <person name="Studholme D.J."/>
            <person name="Sarris P.F."/>
        </authorList>
    </citation>
    <scope>NUCLEOTIDE SEQUENCE</scope>
    <source>
        <strain evidence="2">PFS-102/07</strain>
        <tissue evidence="2">Leaf</tissue>
    </source>
</reference>
<organism evidence="2">
    <name type="scientific">Brassica cretica</name>
    <name type="common">Mustard</name>
    <dbReference type="NCBI Taxonomy" id="69181"/>
    <lineage>
        <taxon>Eukaryota</taxon>
        <taxon>Viridiplantae</taxon>
        <taxon>Streptophyta</taxon>
        <taxon>Embryophyta</taxon>
        <taxon>Tracheophyta</taxon>
        <taxon>Spermatophyta</taxon>
        <taxon>Magnoliopsida</taxon>
        <taxon>eudicotyledons</taxon>
        <taxon>Gunneridae</taxon>
        <taxon>Pentapetalae</taxon>
        <taxon>rosids</taxon>
        <taxon>malvids</taxon>
        <taxon>Brassicales</taxon>
        <taxon>Brassicaceae</taxon>
        <taxon>Brassiceae</taxon>
        <taxon>Brassica</taxon>
    </lineage>
</organism>
<feature type="compositionally biased region" description="Acidic residues" evidence="1">
    <location>
        <begin position="109"/>
        <end position="125"/>
    </location>
</feature>
<comment type="caution">
    <text evidence="2">The sequence shown here is derived from an EMBL/GenBank/DDBJ whole genome shotgun (WGS) entry which is preliminary data.</text>
</comment>
<proteinExistence type="predicted"/>
<feature type="compositionally biased region" description="Low complexity" evidence="1">
    <location>
        <begin position="126"/>
        <end position="136"/>
    </location>
</feature>